<evidence type="ECO:0000256" key="2">
    <source>
        <dbReference type="ARBA" id="ARBA00023125"/>
    </source>
</evidence>
<evidence type="ECO:0000256" key="3">
    <source>
        <dbReference type="ARBA" id="ARBA00023163"/>
    </source>
</evidence>
<dbReference type="RefSeq" id="WP_139606986.1">
    <property type="nucleotide sequence ID" value="NZ_VDCQ01000081.1"/>
</dbReference>
<dbReference type="Proteomes" id="UP000307943">
    <property type="component" value="Unassembled WGS sequence"/>
</dbReference>
<dbReference type="Pfam" id="PF02311">
    <property type="entry name" value="AraC_binding"/>
    <property type="match status" value="1"/>
</dbReference>
<dbReference type="Gene3D" id="1.10.10.60">
    <property type="entry name" value="Homeodomain-like"/>
    <property type="match status" value="2"/>
</dbReference>
<dbReference type="InterPro" id="IPR020449">
    <property type="entry name" value="Tscrpt_reg_AraC-type_HTH"/>
</dbReference>
<keyword evidence="3" id="KW-0804">Transcription</keyword>
<dbReference type="PANTHER" id="PTHR43280:SF2">
    <property type="entry name" value="HTH-TYPE TRANSCRIPTIONAL REGULATOR EXSA"/>
    <property type="match status" value="1"/>
</dbReference>
<dbReference type="OrthoDB" id="2638442at2"/>
<dbReference type="SUPFAM" id="SSF51215">
    <property type="entry name" value="Regulatory protein AraC"/>
    <property type="match status" value="1"/>
</dbReference>
<dbReference type="Pfam" id="PF12833">
    <property type="entry name" value="HTH_18"/>
    <property type="match status" value="1"/>
</dbReference>
<sequence>MQETAVEFVDIWFYKPDGFDELGGVWPVRIGNNIAKPSYKNGPRQTPYCNMHFIREGQVQLFYGGQEVILRKGDIFCKFPNTTYSYQIVPSEKPLRMTWITFDGHQARQILTMTGFAEDKPYRRASVDKDMEIVLQQMFQWCKGDSRKQLMTMYSLMYRIFSKLLPDKDHEPPHTPSDWVRKSLDFIHAYYAEKITVDDVAKYVRLHRTYLSKIFTKEVGVPPSRYLIQMRLDRGKQLLLESMLSVTEIALSVGYPDIYSFTRAFTRRFGLSPGGVRKQTGGRLE</sequence>
<organism evidence="5 6">
    <name type="scientific">Paenibacillus hemerocallicola</name>
    <dbReference type="NCBI Taxonomy" id="1172614"/>
    <lineage>
        <taxon>Bacteria</taxon>
        <taxon>Bacillati</taxon>
        <taxon>Bacillota</taxon>
        <taxon>Bacilli</taxon>
        <taxon>Bacillales</taxon>
        <taxon>Paenibacillaceae</taxon>
        <taxon>Paenibacillus</taxon>
    </lineage>
</organism>
<name>A0A5C4SXR4_9BACL</name>
<reference evidence="5 6" key="1">
    <citation type="submission" date="2019-05" db="EMBL/GenBank/DDBJ databases">
        <title>We sequenced the genome of Paenibacillus hemerocallicola KCTC 33185 for further insight into its adaptation and study the phylogeny of Paenibacillus.</title>
        <authorList>
            <person name="Narsing Rao M.P."/>
        </authorList>
    </citation>
    <scope>NUCLEOTIDE SEQUENCE [LARGE SCALE GENOMIC DNA]</scope>
    <source>
        <strain evidence="5 6">KCTC 33185</strain>
    </source>
</reference>
<dbReference type="InterPro" id="IPR009057">
    <property type="entry name" value="Homeodomain-like_sf"/>
</dbReference>
<dbReference type="SUPFAM" id="SSF46689">
    <property type="entry name" value="Homeodomain-like"/>
    <property type="match status" value="2"/>
</dbReference>
<evidence type="ECO:0000313" key="6">
    <source>
        <dbReference type="Proteomes" id="UP000307943"/>
    </source>
</evidence>
<evidence type="ECO:0000313" key="5">
    <source>
        <dbReference type="EMBL" id="TNJ60658.1"/>
    </source>
</evidence>
<proteinExistence type="predicted"/>
<dbReference type="PROSITE" id="PS00041">
    <property type="entry name" value="HTH_ARAC_FAMILY_1"/>
    <property type="match status" value="1"/>
</dbReference>
<keyword evidence="1" id="KW-0805">Transcription regulation</keyword>
<keyword evidence="6" id="KW-1185">Reference proteome</keyword>
<dbReference type="InterPro" id="IPR003313">
    <property type="entry name" value="AraC-bd"/>
</dbReference>
<dbReference type="PRINTS" id="PR00032">
    <property type="entry name" value="HTHARAC"/>
</dbReference>
<evidence type="ECO:0000259" key="4">
    <source>
        <dbReference type="PROSITE" id="PS01124"/>
    </source>
</evidence>
<comment type="caution">
    <text evidence="5">The sequence shown here is derived from an EMBL/GenBank/DDBJ whole genome shotgun (WGS) entry which is preliminary data.</text>
</comment>
<dbReference type="EMBL" id="VDCQ01000081">
    <property type="protein sequence ID" value="TNJ60658.1"/>
    <property type="molecule type" value="Genomic_DNA"/>
</dbReference>
<dbReference type="SMART" id="SM00342">
    <property type="entry name" value="HTH_ARAC"/>
    <property type="match status" value="1"/>
</dbReference>
<dbReference type="InterPro" id="IPR037923">
    <property type="entry name" value="HTH-like"/>
</dbReference>
<feature type="domain" description="HTH araC/xylS-type" evidence="4">
    <location>
        <begin position="181"/>
        <end position="279"/>
    </location>
</feature>
<protein>
    <submittedName>
        <fullName evidence="5">Helix-turn-helix domain-containing protein</fullName>
    </submittedName>
</protein>
<dbReference type="AlphaFoldDB" id="A0A5C4SXR4"/>
<dbReference type="GO" id="GO:0003700">
    <property type="term" value="F:DNA-binding transcription factor activity"/>
    <property type="evidence" value="ECO:0007669"/>
    <property type="project" value="InterPro"/>
</dbReference>
<gene>
    <name evidence="5" type="ORF">FE784_35535</name>
</gene>
<dbReference type="PANTHER" id="PTHR43280">
    <property type="entry name" value="ARAC-FAMILY TRANSCRIPTIONAL REGULATOR"/>
    <property type="match status" value="1"/>
</dbReference>
<dbReference type="PROSITE" id="PS01124">
    <property type="entry name" value="HTH_ARAC_FAMILY_2"/>
    <property type="match status" value="1"/>
</dbReference>
<dbReference type="InterPro" id="IPR018062">
    <property type="entry name" value="HTH_AraC-typ_CS"/>
</dbReference>
<dbReference type="InterPro" id="IPR018060">
    <property type="entry name" value="HTH_AraC"/>
</dbReference>
<accession>A0A5C4SXR4</accession>
<dbReference type="GO" id="GO:0043565">
    <property type="term" value="F:sequence-specific DNA binding"/>
    <property type="evidence" value="ECO:0007669"/>
    <property type="project" value="InterPro"/>
</dbReference>
<evidence type="ECO:0000256" key="1">
    <source>
        <dbReference type="ARBA" id="ARBA00023015"/>
    </source>
</evidence>
<keyword evidence="2" id="KW-0238">DNA-binding</keyword>